<evidence type="ECO:0008006" key="3">
    <source>
        <dbReference type="Google" id="ProtNLM"/>
    </source>
</evidence>
<dbReference type="Gene3D" id="2.40.360.10">
    <property type="entry name" value="YmcC-like"/>
    <property type="match status" value="1"/>
</dbReference>
<comment type="caution">
    <text evidence="1">The sequence shown here is derived from an EMBL/GenBank/DDBJ whole genome shotgun (WGS) entry which is preliminary data.</text>
</comment>
<dbReference type="STRING" id="154981.AKJ29_14525"/>
<name>A0A0P7JR77_9RHOB</name>
<proteinExistence type="predicted"/>
<keyword evidence="2" id="KW-1185">Reference proteome</keyword>
<dbReference type="InterPro" id="IPR023373">
    <property type="entry name" value="YmcC_sf"/>
</dbReference>
<dbReference type="SUPFAM" id="SSF159270">
    <property type="entry name" value="YmcC-like"/>
    <property type="match status" value="1"/>
</dbReference>
<evidence type="ECO:0000313" key="2">
    <source>
        <dbReference type="Proteomes" id="UP000050471"/>
    </source>
</evidence>
<dbReference type="AlphaFoldDB" id="A0A0P7JR77"/>
<dbReference type="Proteomes" id="UP000050471">
    <property type="component" value="Unassembled WGS sequence"/>
</dbReference>
<dbReference type="Pfam" id="PF11102">
    <property type="entry name" value="YjbF"/>
    <property type="match status" value="1"/>
</dbReference>
<sequence length="247" mass="26385">MGEILAMTKTRKINCARSAFAVAAVAVLGLSACGSDKSATQMPRIAAEYTKSIGVAIKGKWGGKTPQTAPAPKLDQQELINATLKATPGPIAFVTRNSGAIAAMSPVQANASAETWMSAGKLAVVFKGGMIISTRGFGDDLMASDPGRARSAVKARGQARYSRTYEHLNGLGQTTRFKAQCDLSVEKHMRVAVGEIDRNTTLMKEQCRYSGGLSFDNRYWVDAAGRIVQSHQWVSQGAGHLLVQPLR</sequence>
<evidence type="ECO:0000313" key="1">
    <source>
        <dbReference type="EMBL" id="KPN63895.1"/>
    </source>
</evidence>
<reference evidence="1 2" key="1">
    <citation type="submission" date="2015-09" db="EMBL/GenBank/DDBJ databases">
        <title>Draft genome sequence of Aliiroseovarius crassostreae CV919-312TSm, the causative agent of Roseovarius Oyster Disease (formerly Juvenile Oyster Disease).</title>
        <authorList>
            <person name="Kessner L."/>
            <person name="Spinard E."/>
            <person name="Nelson D."/>
        </authorList>
    </citation>
    <scope>NUCLEOTIDE SEQUENCE [LARGE SCALE GENOMIC DNA]</scope>
    <source>
        <strain evidence="1 2">CV919-312</strain>
    </source>
</reference>
<gene>
    <name evidence="1" type="ORF">AKJ29_14525</name>
</gene>
<organism evidence="1 2">
    <name type="scientific">Aliiroseovarius crassostreae</name>
    <dbReference type="NCBI Taxonomy" id="154981"/>
    <lineage>
        <taxon>Bacteria</taxon>
        <taxon>Pseudomonadati</taxon>
        <taxon>Pseudomonadota</taxon>
        <taxon>Alphaproteobacteria</taxon>
        <taxon>Rhodobacterales</taxon>
        <taxon>Paracoccaceae</taxon>
        <taxon>Aliiroseovarius</taxon>
    </lineage>
</organism>
<dbReference type="InterPro" id="IPR021308">
    <property type="entry name" value="GfcB"/>
</dbReference>
<protein>
    <recommendedName>
        <fullName evidence="3">YjbF family lipoprotein</fullName>
    </recommendedName>
</protein>
<accession>A0A0P7JR77</accession>
<dbReference type="EMBL" id="LKBA01000004">
    <property type="protein sequence ID" value="KPN63895.1"/>
    <property type="molecule type" value="Genomic_DNA"/>
</dbReference>